<dbReference type="Proteomes" id="UP000281909">
    <property type="component" value="Chromosome"/>
</dbReference>
<dbReference type="AlphaFoldDB" id="A0A3S4PXX0"/>
<organism evidence="1 2">
    <name type="scientific">Pseudomonas fluorescens</name>
    <dbReference type="NCBI Taxonomy" id="294"/>
    <lineage>
        <taxon>Bacteria</taxon>
        <taxon>Pseudomonadati</taxon>
        <taxon>Pseudomonadota</taxon>
        <taxon>Gammaproteobacteria</taxon>
        <taxon>Pseudomonadales</taxon>
        <taxon>Pseudomonadaceae</taxon>
        <taxon>Pseudomonas</taxon>
    </lineage>
</organism>
<protein>
    <submittedName>
        <fullName evidence="1">Uncharacterized protein</fullName>
    </submittedName>
</protein>
<name>A0A3S4PXX0_PSEFL</name>
<sequence length="112" mass="12985">MKSSDSLLGGFRFNDPKHRDTDPFRSVCRDYDQGTQQPVRTMRFETSPCDRLTVLCELKKGSAWKINIVSWKVSRFKRSAKALPLFSGYLCCLDHHIPLHPLISVMPTRMER</sequence>
<gene>
    <name evidence="1" type="ORF">NCTC9428_04965</name>
</gene>
<proteinExistence type="predicted"/>
<evidence type="ECO:0000313" key="1">
    <source>
        <dbReference type="EMBL" id="VEF13270.1"/>
    </source>
</evidence>
<dbReference type="EMBL" id="LR134318">
    <property type="protein sequence ID" value="VEF13270.1"/>
    <property type="molecule type" value="Genomic_DNA"/>
</dbReference>
<reference evidence="1 2" key="1">
    <citation type="submission" date="2018-12" db="EMBL/GenBank/DDBJ databases">
        <authorList>
            <consortium name="Pathogen Informatics"/>
        </authorList>
    </citation>
    <scope>NUCLEOTIDE SEQUENCE [LARGE SCALE GENOMIC DNA]</scope>
    <source>
        <strain evidence="1 2">NCTC9428</strain>
    </source>
</reference>
<evidence type="ECO:0000313" key="2">
    <source>
        <dbReference type="Proteomes" id="UP000281909"/>
    </source>
</evidence>
<accession>A0A3S4PXX0</accession>